<feature type="region of interest" description="Disordered" evidence="6">
    <location>
        <begin position="142"/>
        <end position="163"/>
    </location>
</feature>
<dbReference type="InterPro" id="IPR051867">
    <property type="entry name" value="Angio_Inhib/Adhesion_GPCR"/>
</dbReference>
<keyword evidence="8" id="KW-1185">Reference proteome</keyword>
<evidence type="ECO:0000256" key="2">
    <source>
        <dbReference type="ARBA" id="ARBA00010198"/>
    </source>
</evidence>
<evidence type="ECO:0000256" key="3">
    <source>
        <dbReference type="ARBA" id="ARBA00022525"/>
    </source>
</evidence>
<evidence type="ECO:0000256" key="1">
    <source>
        <dbReference type="ARBA" id="ARBA00004613"/>
    </source>
</evidence>
<comment type="subcellular location">
    <subcellularLocation>
        <location evidence="1">Secreted</location>
    </subcellularLocation>
</comment>
<dbReference type="InterPro" id="IPR036383">
    <property type="entry name" value="TSP1_rpt_sf"/>
</dbReference>
<name>A0ABM1KG63_GEKJA</name>
<dbReference type="GeneID" id="107115491"/>
<keyword evidence="4" id="KW-0732">Signal</keyword>
<evidence type="ECO:0000313" key="8">
    <source>
        <dbReference type="Proteomes" id="UP000694871"/>
    </source>
</evidence>
<evidence type="ECO:0000259" key="7">
    <source>
        <dbReference type="PROSITE" id="PS50856"/>
    </source>
</evidence>
<reference evidence="9" key="1">
    <citation type="submission" date="2025-08" db="UniProtKB">
        <authorList>
            <consortium name="RefSeq"/>
        </authorList>
    </citation>
    <scope>IDENTIFICATION</scope>
</reference>
<feature type="region of interest" description="Disordered" evidence="6">
    <location>
        <begin position="95"/>
        <end position="115"/>
    </location>
</feature>
<accession>A0ABM1KG63</accession>
<dbReference type="SMART" id="SM00723">
    <property type="entry name" value="AMOP"/>
    <property type="match status" value="1"/>
</dbReference>
<dbReference type="InterPro" id="IPR005533">
    <property type="entry name" value="AMOP_dom"/>
</dbReference>
<evidence type="ECO:0000313" key="9">
    <source>
        <dbReference type="RefSeq" id="XP_015272700.1"/>
    </source>
</evidence>
<feature type="domain" description="AMOP" evidence="7">
    <location>
        <begin position="277"/>
        <end position="438"/>
    </location>
</feature>
<feature type="compositionally biased region" description="Basic and acidic residues" evidence="6">
    <location>
        <begin position="145"/>
        <end position="155"/>
    </location>
</feature>
<keyword evidence="3" id="KW-0964">Secreted</keyword>
<comment type="similarity">
    <text evidence="2">Belongs to the isthmin family.</text>
</comment>
<dbReference type="PROSITE" id="PS50092">
    <property type="entry name" value="TSP1"/>
    <property type="match status" value="1"/>
</dbReference>
<evidence type="ECO:0000256" key="5">
    <source>
        <dbReference type="ARBA" id="ARBA00023157"/>
    </source>
</evidence>
<dbReference type="Pfam" id="PF00090">
    <property type="entry name" value="TSP_1"/>
    <property type="match status" value="1"/>
</dbReference>
<sequence>MSPLDLLWGWREGIKKEEWSFESISGIQVEQQDRPLYRFAFASFASPHPPPVQDILHADSLSSPDSSFTLNPEDRRGYPDPQAAHRAFAKQRFRQESGQASLQRDGPQPFLLDLPNFPDLSKADINGQNPNIQVTIEVIDGPDSESEKDLQKESGKPSWPVPSPDWRNWWQRSAPTVTRMSSGDRDYKYDSTTEDSNFLNPLGGWDRHAPGHRTFESKEQPEYDYIDGEGDWSSWSVCSVTCGSGNQRRTRACGYACTATESRTCDRPNCPGIEDTFRTAATEVSLLAGSEEFNATKLFEVVNDLPACPCAYPTEVAYSTADIYDRIKRKNFRWKDASGPKEKLEIYKPTARYCIRSMLSLESTTLAAQHCCYDDSMQLITRGKGAGTPNLISIEFSAELHYKVDVLPWIICKGDWSRYNEARPPNNGQKCTENPSEGDFYKQFQEAREY</sequence>
<dbReference type="Pfam" id="PF03782">
    <property type="entry name" value="AMOP"/>
    <property type="match status" value="1"/>
</dbReference>
<gene>
    <name evidence="9" type="primary">LOC107115491</name>
</gene>
<proteinExistence type="inferred from homology"/>
<evidence type="ECO:0000256" key="6">
    <source>
        <dbReference type="SAM" id="MobiDB-lite"/>
    </source>
</evidence>
<dbReference type="PANTHER" id="PTHR10239:SF30">
    <property type="entry name" value="ISTHMIN-1"/>
    <property type="match status" value="1"/>
</dbReference>
<dbReference type="InterPro" id="IPR000884">
    <property type="entry name" value="TSP1_rpt"/>
</dbReference>
<dbReference type="SUPFAM" id="SSF82895">
    <property type="entry name" value="TSP-1 type 1 repeat"/>
    <property type="match status" value="1"/>
</dbReference>
<dbReference type="Proteomes" id="UP000694871">
    <property type="component" value="Unplaced"/>
</dbReference>
<dbReference type="RefSeq" id="XP_015272700.1">
    <property type="nucleotide sequence ID" value="XM_015417214.1"/>
</dbReference>
<dbReference type="Gene3D" id="2.20.100.10">
    <property type="entry name" value="Thrombospondin type-1 (TSP1) repeat"/>
    <property type="match status" value="1"/>
</dbReference>
<evidence type="ECO:0000256" key="4">
    <source>
        <dbReference type="ARBA" id="ARBA00022729"/>
    </source>
</evidence>
<protein>
    <submittedName>
        <fullName evidence="9">Isthmin-like</fullName>
    </submittedName>
</protein>
<dbReference type="PROSITE" id="PS50856">
    <property type="entry name" value="AMOP"/>
    <property type="match status" value="1"/>
</dbReference>
<organism evidence="8 9">
    <name type="scientific">Gekko japonicus</name>
    <name type="common">Schlegel's Japanese gecko</name>
    <dbReference type="NCBI Taxonomy" id="146911"/>
    <lineage>
        <taxon>Eukaryota</taxon>
        <taxon>Metazoa</taxon>
        <taxon>Chordata</taxon>
        <taxon>Craniata</taxon>
        <taxon>Vertebrata</taxon>
        <taxon>Euteleostomi</taxon>
        <taxon>Lepidosauria</taxon>
        <taxon>Squamata</taxon>
        <taxon>Bifurcata</taxon>
        <taxon>Gekkota</taxon>
        <taxon>Gekkonidae</taxon>
        <taxon>Gekkoninae</taxon>
        <taxon>Gekko</taxon>
    </lineage>
</organism>
<keyword evidence="5" id="KW-1015">Disulfide bond</keyword>
<dbReference type="PANTHER" id="PTHR10239">
    <property type="entry name" value="ISTHMIN-2"/>
    <property type="match status" value="1"/>
</dbReference>
<dbReference type="SMART" id="SM00209">
    <property type="entry name" value="TSP1"/>
    <property type="match status" value="1"/>
</dbReference>